<dbReference type="EMBL" id="PIXR01000887">
    <property type="protein sequence ID" value="TBU03898.1"/>
    <property type="molecule type" value="Genomic_DNA"/>
</dbReference>
<dbReference type="Proteomes" id="UP000293045">
    <property type="component" value="Unassembled WGS sequence"/>
</dbReference>
<dbReference type="AlphaFoldDB" id="A0A4Q9L885"/>
<dbReference type="VEuPathDB" id="MicrosporidiaDB:CWI36_2058p0010"/>
<organism evidence="1 2">
    <name type="scientific">Hamiltosporidium magnivora</name>
    <dbReference type="NCBI Taxonomy" id="148818"/>
    <lineage>
        <taxon>Eukaryota</taxon>
        <taxon>Fungi</taxon>
        <taxon>Fungi incertae sedis</taxon>
        <taxon>Microsporidia</taxon>
        <taxon>Dubosqiidae</taxon>
        <taxon>Hamiltosporidium</taxon>
    </lineage>
</organism>
<evidence type="ECO:0000313" key="1">
    <source>
        <dbReference type="EMBL" id="TBU03898.1"/>
    </source>
</evidence>
<sequence>MIQAKVTVQKIFNNEIQAIWNDCTMELNKNELVFKFLESGKIIGFIVSFIKIKYCNDVILIQNNKELYKIYFDDSNDYKDFITNSYLNFDLSLDSNENQENLEIKNSSIEKVTDDITKSDYEISMIDKINDDSMMANLELKDITVDELLNLDIASLDFTTKTQIAKAIFDSKNFEVFLYSRISIIQMLNLSDRRLFYKIFENSKKIIEHFEEYMEKEIDKNSYDFPLIFFEKILQKFMPTSSFLELKNILLKKNLIYDENIKYSLLKDQLDSFQNINDFLDNLYQNCKLDETILNIIFENILSNNNEFFIVLNKVIDISYESALVFFLIESNMEFLCKKIKSSLMNKDDYYSIEWIIVCLENLLHEKCNTLLLDIFYSKFIIILFSDDFLIYVKSENSLILFKLFTSLLSIHSFRFRDFIIYNDFLRFIFTEYQSRIYSKHHDTIFSTKNQATECFNSENNFNFVKSVNGINITTLYSEDFNKEIFSRTNLLNYEIFCIKIFEIASQNNTILSSYFFKNNLFIRILEIFSRNYTKRNSLYSYISDIFINSDKKFLEKLTNLYYNEVNRILNLLN</sequence>
<protein>
    <submittedName>
        <fullName evidence="1">Uncharacterized protein</fullName>
    </submittedName>
</protein>
<accession>A0A4Q9L885</accession>
<proteinExistence type="predicted"/>
<dbReference type="VEuPathDB" id="MicrosporidiaDB:CWI39_0887p0010"/>
<gene>
    <name evidence="1" type="ORF">CWI39_0887p0010</name>
</gene>
<comment type="caution">
    <text evidence="1">The sequence shown here is derived from an EMBL/GenBank/DDBJ whole genome shotgun (WGS) entry which is preliminary data.</text>
</comment>
<name>A0A4Q9L885_9MICR</name>
<reference evidence="1 2" key="1">
    <citation type="submission" date="2017-12" db="EMBL/GenBank/DDBJ databases">
        <authorList>
            <person name="Pombert J.-F."/>
            <person name="Haag K.L."/>
            <person name="Ebert D."/>
        </authorList>
    </citation>
    <scope>NUCLEOTIDE SEQUENCE [LARGE SCALE GENOMIC DNA]</scope>
    <source>
        <strain evidence="1">IL-BN-2</strain>
    </source>
</reference>
<evidence type="ECO:0000313" key="2">
    <source>
        <dbReference type="Proteomes" id="UP000293045"/>
    </source>
</evidence>